<dbReference type="PANTHER" id="PTHR36174">
    <property type="entry name" value="LIPID II:GLYCINE GLYCYLTRANSFERASE"/>
    <property type="match status" value="1"/>
</dbReference>
<dbReference type="GO" id="GO:0016755">
    <property type="term" value="F:aminoacyltransferase activity"/>
    <property type="evidence" value="ECO:0007669"/>
    <property type="project" value="InterPro"/>
</dbReference>
<dbReference type="Gene3D" id="3.40.630.30">
    <property type="match status" value="1"/>
</dbReference>
<dbReference type="GO" id="GO:0009252">
    <property type="term" value="P:peptidoglycan biosynthetic process"/>
    <property type="evidence" value="ECO:0007669"/>
    <property type="project" value="UniProtKB-KW"/>
</dbReference>
<dbReference type="AlphaFoldDB" id="A0A2H0XCL3"/>
<reference evidence="8" key="1">
    <citation type="submission" date="2017-09" db="EMBL/GenBank/DDBJ databases">
        <title>Depth-based differentiation of microbial function through sediment-hosted aquifers and enrichment of novel symbionts in the deep terrestrial subsurface.</title>
        <authorList>
            <person name="Probst A.J."/>
            <person name="Ladd B."/>
            <person name="Jarett J.K."/>
            <person name="Geller-Mcgrath D.E."/>
            <person name="Sieber C.M.K."/>
            <person name="Emerson J.B."/>
            <person name="Anantharaman K."/>
            <person name="Thomas B.C."/>
            <person name="Malmstrom R."/>
            <person name="Stieglmeier M."/>
            <person name="Klingl A."/>
            <person name="Woyke T."/>
            <person name="Ryan C.M."/>
            <person name="Banfield J.F."/>
        </authorList>
    </citation>
    <scope>NUCLEOTIDE SEQUENCE [LARGE SCALE GENOMIC DNA]</scope>
</reference>
<evidence type="ECO:0000256" key="1">
    <source>
        <dbReference type="ARBA" id="ARBA00009943"/>
    </source>
</evidence>
<gene>
    <name evidence="7" type="ORF">COT50_00730</name>
</gene>
<organism evidence="7 8">
    <name type="scientific">candidate division WWE3 bacterium CG08_land_8_20_14_0_20_41_10</name>
    <dbReference type="NCBI Taxonomy" id="1975085"/>
    <lineage>
        <taxon>Bacteria</taxon>
        <taxon>Katanobacteria</taxon>
    </lineage>
</organism>
<dbReference type="InterPro" id="IPR003447">
    <property type="entry name" value="FEMABX"/>
</dbReference>
<dbReference type="PANTHER" id="PTHR36174:SF1">
    <property type="entry name" value="LIPID II:GLYCINE GLYCYLTRANSFERASE"/>
    <property type="match status" value="1"/>
</dbReference>
<dbReference type="SUPFAM" id="SSF55729">
    <property type="entry name" value="Acyl-CoA N-acyltransferases (Nat)"/>
    <property type="match status" value="1"/>
</dbReference>
<keyword evidence="6" id="KW-0961">Cell wall biogenesis/degradation</keyword>
<dbReference type="GO" id="GO:0071555">
    <property type="term" value="P:cell wall organization"/>
    <property type="evidence" value="ECO:0007669"/>
    <property type="project" value="UniProtKB-KW"/>
</dbReference>
<accession>A0A2H0XCL3</accession>
<evidence type="ECO:0000256" key="3">
    <source>
        <dbReference type="ARBA" id="ARBA00022960"/>
    </source>
</evidence>
<dbReference type="EMBL" id="PEYU01000013">
    <property type="protein sequence ID" value="PIS22666.1"/>
    <property type="molecule type" value="Genomic_DNA"/>
</dbReference>
<dbReference type="InterPro" id="IPR016181">
    <property type="entry name" value="Acyl_CoA_acyltransferase"/>
</dbReference>
<dbReference type="PROSITE" id="PS51191">
    <property type="entry name" value="FEMABX"/>
    <property type="match status" value="1"/>
</dbReference>
<evidence type="ECO:0008006" key="9">
    <source>
        <dbReference type="Google" id="ProtNLM"/>
    </source>
</evidence>
<name>A0A2H0XCL3_UNCKA</name>
<dbReference type="GO" id="GO:0008360">
    <property type="term" value="P:regulation of cell shape"/>
    <property type="evidence" value="ECO:0007669"/>
    <property type="project" value="UniProtKB-KW"/>
</dbReference>
<keyword evidence="2" id="KW-0808">Transferase</keyword>
<keyword evidence="3" id="KW-0133">Cell shape</keyword>
<keyword evidence="4" id="KW-0573">Peptidoglycan synthesis</keyword>
<proteinExistence type="inferred from homology"/>
<dbReference type="InterPro" id="IPR050644">
    <property type="entry name" value="PG_Glycine_Bridge_Synth"/>
</dbReference>
<protein>
    <recommendedName>
        <fullName evidence="9">BioF2-like acetyltransferase domain-containing protein</fullName>
    </recommendedName>
</protein>
<evidence type="ECO:0000256" key="2">
    <source>
        <dbReference type="ARBA" id="ARBA00022679"/>
    </source>
</evidence>
<sequence length="307" mass="35135">MENSKINQIIDLRQSPQWGEYLKYLGWQKHSLGDCKNIYSRQAGPLTIAKMQRPANLTTDNLKNIDDLAIDNKFAFVKLEPSLEQGVDELTRAHCKISQSPLCPPSTIFIDLQHDVETLHSDLSRSAKYSINRAKREEGHVDFYSNPSIDLLSQVYPALKDTAIKQKFFVPSFDDLKTKINLWGSECHFAVVKNSDGVIQGAKMFLGFNGNVWFMHGGTSEEGRKTKFGYLLLWESILYLKSCGYKFLDLEGRDDKRFPSFTKTWGGFSHFKERFGGIEAAFPYPQIKYYSLVLKFLSRLYNSAIPL</sequence>
<evidence type="ECO:0000313" key="7">
    <source>
        <dbReference type="EMBL" id="PIS22666.1"/>
    </source>
</evidence>
<keyword evidence="5" id="KW-0012">Acyltransferase</keyword>
<dbReference type="Proteomes" id="UP000231252">
    <property type="component" value="Unassembled WGS sequence"/>
</dbReference>
<comment type="caution">
    <text evidence="7">The sequence shown here is derived from an EMBL/GenBank/DDBJ whole genome shotgun (WGS) entry which is preliminary data.</text>
</comment>
<evidence type="ECO:0000313" key="8">
    <source>
        <dbReference type="Proteomes" id="UP000231252"/>
    </source>
</evidence>
<evidence type="ECO:0000256" key="5">
    <source>
        <dbReference type="ARBA" id="ARBA00023315"/>
    </source>
</evidence>
<comment type="similarity">
    <text evidence="1">Belongs to the FemABX family.</text>
</comment>
<evidence type="ECO:0000256" key="4">
    <source>
        <dbReference type="ARBA" id="ARBA00022984"/>
    </source>
</evidence>
<evidence type="ECO:0000256" key="6">
    <source>
        <dbReference type="ARBA" id="ARBA00023316"/>
    </source>
</evidence>